<dbReference type="EMBL" id="JACTAM010001274">
    <property type="protein sequence ID" value="KAI2646485.1"/>
    <property type="molecule type" value="Genomic_DNA"/>
</dbReference>
<dbReference type="InterPro" id="IPR008138">
    <property type="entry name" value="SapB_2"/>
</dbReference>
<evidence type="ECO:0000259" key="2">
    <source>
        <dbReference type="Pfam" id="PF03489"/>
    </source>
</evidence>
<keyword evidence="4" id="KW-1185">Reference proteome</keyword>
<feature type="domain" description="Saposin B type region 2" evidence="2">
    <location>
        <begin position="45"/>
        <end position="73"/>
    </location>
</feature>
<evidence type="ECO:0000313" key="3">
    <source>
        <dbReference type="EMBL" id="KAI2646485.1"/>
    </source>
</evidence>
<proteinExistence type="predicted"/>
<comment type="caution">
    <text evidence="3">The sequence shown here is derived from an EMBL/GenBank/DDBJ whole genome shotgun (WGS) entry which is preliminary data.</text>
</comment>
<gene>
    <name evidence="3" type="ORF">H4Q32_026846</name>
</gene>
<evidence type="ECO:0000256" key="1">
    <source>
        <dbReference type="SAM" id="MobiDB-lite"/>
    </source>
</evidence>
<sequence>MAKNPGQAEDRQDEADGIPKPNMCKTCKDIIEKVKKHVFCNSTPVVKKYLHGLIDELMTDDGPNTICTKIHACKPEPPIKEFIVVRDQAHDNF</sequence>
<accession>A0ABQ8L7U5</accession>
<dbReference type="InterPro" id="IPR011001">
    <property type="entry name" value="Saposin-like"/>
</dbReference>
<reference evidence="3 4" key="1">
    <citation type="submission" date="2022-01" db="EMBL/GenBank/DDBJ databases">
        <title>A high-quality chromosome-level genome assembly of rohu carp, Labeo rohita.</title>
        <authorList>
            <person name="Arick M.A. II"/>
            <person name="Hsu C.-Y."/>
            <person name="Magbanua Z."/>
            <person name="Pechanova O."/>
            <person name="Grover C."/>
            <person name="Miller E."/>
            <person name="Thrash A."/>
            <person name="Ezzel L."/>
            <person name="Alam S."/>
            <person name="Benzie J."/>
            <person name="Hamilton M."/>
            <person name="Karsi A."/>
            <person name="Lawrence M.L."/>
            <person name="Peterson D.G."/>
        </authorList>
    </citation>
    <scope>NUCLEOTIDE SEQUENCE [LARGE SCALE GENOMIC DNA]</scope>
    <source>
        <strain evidence="4">BAU-BD-2019</strain>
        <tissue evidence="3">Blood</tissue>
    </source>
</reference>
<name>A0ABQ8L7U5_LABRO</name>
<dbReference type="SUPFAM" id="SSF47862">
    <property type="entry name" value="Saposin"/>
    <property type="match status" value="1"/>
</dbReference>
<protein>
    <submittedName>
        <fullName evidence="3">Prosaposin</fullName>
    </submittedName>
</protein>
<organism evidence="3 4">
    <name type="scientific">Labeo rohita</name>
    <name type="common">Indian major carp</name>
    <name type="synonym">Cyprinus rohita</name>
    <dbReference type="NCBI Taxonomy" id="84645"/>
    <lineage>
        <taxon>Eukaryota</taxon>
        <taxon>Metazoa</taxon>
        <taxon>Chordata</taxon>
        <taxon>Craniata</taxon>
        <taxon>Vertebrata</taxon>
        <taxon>Euteleostomi</taxon>
        <taxon>Actinopterygii</taxon>
        <taxon>Neopterygii</taxon>
        <taxon>Teleostei</taxon>
        <taxon>Ostariophysi</taxon>
        <taxon>Cypriniformes</taxon>
        <taxon>Cyprinidae</taxon>
        <taxon>Labeoninae</taxon>
        <taxon>Labeonini</taxon>
        <taxon>Labeo</taxon>
    </lineage>
</organism>
<dbReference type="Proteomes" id="UP000830375">
    <property type="component" value="Unassembled WGS sequence"/>
</dbReference>
<dbReference type="Pfam" id="PF03489">
    <property type="entry name" value="SapB_2"/>
    <property type="match status" value="1"/>
</dbReference>
<feature type="region of interest" description="Disordered" evidence="1">
    <location>
        <begin position="1"/>
        <end position="21"/>
    </location>
</feature>
<evidence type="ECO:0000313" key="4">
    <source>
        <dbReference type="Proteomes" id="UP000830375"/>
    </source>
</evidence>